<gene>
    <name evidence="11" type="ORF">H0E84_12065</name>
</gene>
<dbReference type="Pfam" id="PF00122">
    <property type="entry name" value="E1-E2_ATPase"/>
    <property type="match status" value="1"/>
</dbReference>
<feature type="compositionally biased region" description="Basic and acidic residues" evidence="8">
    <location>
        <begin position="1"/>
        <end position="11"/>
    </location>
</feature>
<dbReference type="Gene3D" id="1.20.1110.10">
    <property type="entry name" value="Calcium-transporting ATPase, transmembrane domain"/>
    <property type="match status" value="1"/>
</dbReference>
<feature type="transmembrane region" description="Helical" evidence="9">
    <location>
        <begin position="656"/>
        <end position="677"/>
    </location>
</feature>
<reference evidence="11 12" key="1">
    <citation type="submission" date="2020-07" db="EMBL/GenBank/DDBJ databases">
        <title>Luteimonas sp. SJ-92.</title>
        <authorList>
            <person name="Huang X.-X."/>
            <person name="Xu L."/>
            <person name="Sun J.-Q."/>
        </authorList>
    </citation>
    <scope>NUCLEOTIDE SEQUENCE [LARGE SCALE GENOMIC DNA]</scope>
    <source>
        <strain evidence="11 12">SJ-92</strain>
    </source>
</reference>
<keyword evidence="5" id="KW-1278">Translocase</keyword>
<evidence type="ECO:0000256" key="7">
    <source>
        <dbReference type="ARBA" id="ARBA00023136"/>
    </source>
</evidence>
<dbReference type="InterPro" id="IPR023299">
    <property type="entry name" value="ATPase_P-typ_cyto_dom_N"/>
</dbReference>
<feature type="transmembrane region" description="Helical" evidence="9">
    <location>
        <begin position="739"/>
        <end position="759"/>
    </location>
</feature>
<dbReference type="SUPFAM" id="SSF81653">
    <property type="entry name" value="Calcium ATPase, transduction domain A"/>
    <property type="match status" value="1"/>
</dbReference>
<dbReference type="Proteomes" id="UP000578091">
    <property type="component" value="Unassembled WGS sequence"/>
</dbReference>
<evidence type="ECO:0000256" key="2">
    <source>
        <dbReference type="ARBA" id="ARBA00022692"/>
    </source>
</evidence>
<dbReference type="Pfam" id="PF00702">
    <property type="entry name" value="Hydrolase"/>
    <property type="match status" value="1"/>
</dbReference>
<dbReference type="PANTHER" id="PTHR42861">
    <property type="entry name" value="CALCIUM-TRANSPORTING ATPASE"/>
    <property type="match status" value="1"/>
</dbReference>
<dbReference type="InterPro" id="IPR023214">
    <property type="entry name" value="HAD_sf"/>
</dbReference>
<comment type="caution">
    <text evidence="11">The sequence shown here is derived from an EMBL/GenBank/DDBJ whole genome shotgun (WGS) entry which is preliminary data.</text>
</comment>
<feature type="transmembrane region" description="Helical" evidence="9">
    <location>
        <begin position="271"/>
        <end position="296"/>
    </location>
</feature>
<feature type="domain" description="Cation-transporting P-type ATPase N-terminal" evidence="10">
    <location>
        <begin position="2"/>
        <end position="73"/>
    </location>
</feature>
<evidence type="ECO:0000313" key="12">
    <source>
        <dbReference type="Proteomes" id="UP000578091"/>
    </source>
</evidence>
<keyword evidence="2 9" id="KW-0812">Transmembrane</keyword>
<feature type="transmembrane region" description="Helical" evidence="9">
    <location>
        <begin position="631"/>
        <end position="650"/>
    </location>
</feature>
<feature type="transmembrane region" description="Helical" evidence="9">
    <location>
        <begin position="238"/>
        <end position="259"/>
    </location>
</feature>
<dbReference type="SFLD" id="SFLDS00003">
    <property type="entry name" value="Haloacid_Dehalogenase"/>
    <property type="match status" value="1"/>
</dbReference>
<feature type="transmembrane region" description="Helical" evidence="9">
    <location>
        <begin position="793"/>
        <end position="814"/>
    </location>
</feature>
<keyword evidence="3" id="KW-0547">Nucleotide-binding</keyword>
<dbReference type="InterPro" id="IPR036412">
    <property type="entry name" value="HAD-like_sf"/>
</dbReference>
<comment type="subcellular location">
    <subcellularLocation>
        <location evidence="1">Membrane</location>
        <topology evidence="1">Multi-pass membrane protein</topology>
    </subcellularLocation>
</comment>
<dbReference type="InterPro" id="IPR018303">
    <property type="entry name" value="ATPase_P-typ_P_site"/>
</dbReference>
<keyword evidence="4" id="KW-0067">ATP-binding</keyword>
<dbReference type="GO" id="GO:0016887">
    <property type="term" value="F:ATP hydrolysis activity"/>
    <property type="evidence" value="ECO:0007669"/>
    <property type="project" value="InterPro"/>
</dbReference>
<keyword evidence="7 9" id="KW-0472">Membrane</keyword>
<dbReference type="GO" id="GO:0015662">
    <property type="term" value="F:P-type ion transporter activity"/>
    <property type="evidence" value="ECO:0007669"/>
    <property type="project" value="UniProtKB-ARBA"/>
</dbReference>
<feature type="region of interest" description="Disordered" evidence="8">
    <location>
        <begin position="1"/>
        <end position="25"/>
    </location>
</feature>
<dbReference type="InterPro" id="IPR023298">
    <property type="entry name" value="ATPase_P-typ_TM_dom_sf"/>
</dbReference>
<feature type="transmembrane region" description="Helical" evidence="9">
    <location>
        <begin position="705"/>
        <end position="727"/>
    </location>
</feature>
<evidence type="ECO:0000256" key="8">
    <source>
        <dbReference type="SAM" id="MobiDB-lite"/>
    </source>
</evidence>
<evidence type="ECO:0000313" key="11">
    <source>
        <dbReference type="EMBL" id="NZA27115.1"/>
    </source>
</evidence>
<evidence type="ECO:0000256" key="5">
    <source>
        <dbReference type="ARBA" id="ARBA00022967"/>
    </source>
</evidence>
<dbReference type="InterPro" id="IPR006068">
    <property type="entry name" value="ATPase_P-typ_cation-transptr_C"/>
</dbReference>
<protein>
    <submittedName>
        <fullName evidence="11">Cation-transporting P-type ATPase</fullName>
    </submittedName>
</protein>
<dbReference type="PRINTS" id="PR00119">
    <property type="entry name" value="CATATPASE"/>
</dbReference>
<dbReference type="PROSITE" id="PS00154">
    <property type="entry name" value="ATPASE_E1_E2"/>
    <property type="match status" value="1"/>
</dbReference>
<dbReference type="SUPFAM" id="SSF81665">
    <property type="entry name" value="Calcium ATPase, transmembrane domain M"/>
    <property type="match status" value="1"/>
</dbReference>
<dbReference type="PRINTS" id="PR00120">
    <property type="entry name" value="HATPASE"/>
</dbReference>
<dbReference type="GO" id="GO:0005524">
    <property type="term" value="F:ATP binding"/>
    <property type="evidence" value="ECO:0007669"/>
    <property type="project" value="UniProtKB-KW"/>
</dbReference>
<dbReference type="Gene3D" id="2.70.150.10">
    <property type="entry name" value="Calcium-transporting ATPase, cytoplasmic transduction domain A"/>
    <property type="match status" value="1"/>
</dbReference>
<dbReference type="NCBIfam" id="TIGR01494">
    <property type="entry name" value="ATPase_P-type"/>
    <property type="match status" value="2"/>
</dbReference>
<feature type="transmembrane region" description="Helical" evidence="9">
    <location>
        <begin position="58"/>
        <end position="88"/>
    </location>
</feature>
<proteinExistence type="predicted"/>
<dbReference type="SFLD" id="SFLDF00027">
    <property type="entry name" value="p-type_atpase"/>
    <property type="match status" value="1"/>
</dbReference>
<dbReference type="Gene3D" id="3.40.1110.10">
    <property type="entry name" value="Calcium-transporting ATPase, cytoplasmic domain N"/>
    <property type="match status" value="1"/>
</dbReference>
<dbReference type="InterPro" id="IPR008250">
    <property type="entry name" value="ATPase_P-typ_transduc_dom_A_sf"/>
</dbReference>
<dbReference type="RefSeq" id="WP_180678893.1">
    <property type="nucleotide sequence ID" value="NZ_JACCKA010000072.1"/>
</dbReference>
<keyword evidence="6 9" id="KW-1133">Transmembrane helix</keyword>
<organism evidence="11 12">
    <name type="scientific">Luteimonas salinisoli</name>
    <dbReference type="NCBI Taxonomy" id="2752307"/>
    <lineage>
        <taxon>Bacteria</taxon>
        <taxon>Pseudomonadati</taxon>
        <taxon>Pseudomonadota</taxon>
        <taxon>Gammaproteobacteria</taxon>
        <taxon>Lysobacterales</taxon>
        <taxon>Lysobacteraceae</taxon>
        <taxon>Luteimonas</taxon>
    </lineage>
</organism>
<dbReference type="SUPFAM" id="SSF56784">
    <property type="entry name" value="HAD-like"/>
    <property type="match status" value="1"/>
</dbReference>
<keyword evidence="12" id="KW-1185">Reference proteome</keyword>
<accession>A0A853JE36</accession>
<feature type="transmembrane region" description="Helical" evidence="9">
    <location>
        <begin position="766"/>
        <end position="787"/>
    </location>
</feature>
<sequence>MSLRQIPRESLEGSDPGAGLRSGQVAERRRRFGGNDVAEAAPRRWWTVAAASARDPMLWFLLVVSALFLALGDVAEAVVLLAAIVPLLGMDAWLHRRTQVSTEGLASRLAATARVLRDGAWQLLPARDLVPGDVVEVAAGGWVPADGLLLSGGDPQFDESSLTGESFPVRKRALDVSGALPVDADASHWAHAGTRLLSGTARLWIVHTGARTQYGEIVRLARASRQARTPLQQSVARLVRWILIAALLFCLLLAAVRLLQGHGPLDALISALVLAVAALPEEFPVVFTLFLGVGVYRLAQRQALVRRAVAVENIGRVTAICSDKTGTLTEGRLRLAEAVPTEGLDGPALLALAASVVDAAGHDPLDQALCAASPSAACGGERLATFPFTEARRRETALFRGSDGLVAVVKGAPETVLAMCAPDSPTQACWRERLDALAARGYKVIACARRALPTGHDPEREPDSGYALAGLLAFGDPVREGVRESVQACLAAGIRVIMVTGDHPLTAGAIARDIGLGGGTPSVLGLGDPGGDPVDTDALAGADVIARAAPAQKLQLVQALQARGHIVAVTGDGVNDVPALQAADIGIAMGERGTRSAREAAAIVLLDDNFRTLVAAIAEGRQLFANLQRGFAYLLLVHLPLVLSAALVPLAGFPLLYLPIHIVWLELIIHPTSMLAFQRRSEAQLRGQPVARGPVRFFSARAWRALLLAGAAATGAVLAGHGLGGIAGDVADPAAGARSLALAVLILCSVVFLAVLTGLRGRMPRLVAAAALASAALIQVPMLSALLEVQPLAPAGLAAAVALAGLAWLAALPLRAALDAES</sequence>
<dbReference type="InterPro" id="IPR004014">
    <property type="entry name" value="ATPase_P-typ_cation-transptr_N"/>
</dbReference>
<evidence type="ECO:0000256" key="4">
    <source>
        <dbReference type="ARBA" id="ARBA00022840"/>
    </source>
</evidence>
<dbReference type="InterPro" id="IPR059000">
    <property type="entry name" value="ATPase_P-type_domA"/>
</dbReference>
<evidence type="ECO:0000256" key="6">
    <source>
        <dbReference type="ARBA" id="ARBA00022989"/>
    </source>
</evidence>
<dbReference type="SMART" id="SM00831">
    <property type="entry name" value="Cation_ATPase_N"/>
    <property type="match status" value="1"/>
</dbReference>
<dbReference type="SFLD" id="SFLDG00002">
    <property type="entry name" value="C1.7:_P-type_atpase_like"/>
    <property type="match status" value="1"/>
</dbReference>
<dbReference type="GO" id="GO:0016020">
    <property type="term" value="C:membrane"/>
    <property type="evidence" value="ECO:0007669"/>
    <property type="project" value="UniProtKB-SubCell"/>
</dbReference>
<dbReference type="Pfam" id="PF00689">
    <property type="entry name" value="Cation_ATPase_C"/>
    <property type="match status" value="1"/>
</dbReference>
<evidence type="ECO:0000256" key="9">
    <source>
        <dbReference type="SAM" id="Phobius"/>
    </source>
</evidence>
<dbReference type="Pfam" id="PF00690">
    <property type="entry name" value="Cation_ATPase_N"/>
    <property type="match status" value="1"/>
</dbReference>
<evidence type="ECO:0000256" key="3">
    <source>
        <dbReference type="ARBA" id="ARBA00022741"/>
    </source>
</evidence>
<dbReference type="EMBL" id="JACCKA010000072">
    <property type="protein sequence ID" value="NZA27115.1"/>
    <property type="molecule type" value="Genomic_DNA"/>
</dbReference>
<evidence type="ECO:0000256" key="1">
    <source>
        <dbReference type="ARBA" id="ARBA00004141"/>
    </source>
</evidence>
<dbReference type="AlphaFoldDB" id="A0A853JE36"/>
<dbReference type="FunFam" id="3.40.50.1000:FF:000001">
    <property type="entry name" value="Phospholipid-transporting ATPase IC"/>
    <property type="match status" value="1"/>
</dbReference>
<name>A0A853JE36_9GAMM</name>
<evidence type="ECO:0000259" key="10">
    <source>
        <dbReference type="SMART" id="SM00831"/>
    </source>
</evidence>
<dbReference type="Gene3D" id="3.40.50.1000">
    <property type="entry name" value="HAD superfamily/HAD-like"/>
    <property type="match status" value="1"/>
</dbReference>
<dbReference type="InterPro" id="IPR044492">
    <property type="entry name" value="P_typ_ATPase_HD_dom"/>
</dbReference>
<dbReference type="InterPro" id="IPR001757">
    <property type="entry name" value="P_typ_ATPase"/>
</dbReference>